<reference evidence="2 3" key="1">
    <citation type="journal article" date="2024" name="BMC Genomics">
        <title>Genome assembly of redclaw crayfish (Cherax quadricarinatus) provides insights into its immune adaptation and hypoxia tolerance.</title>
        <authorList>
            <person name="Liu Z."/>
            <person name="Zheng J."/>
            <person name="Li H."/>
            <person name="Fang K."/>
            <person name="Wang S."/>
            <person name="He J."/>
            <person name="Zhou D."/>
            <person name="Weng S."/>
            <person name="Chi M."/>
            <person name="Gu Z."/>
            <person name="He J."/>
            <person name="Li F."/>
            <person name="Wang M."/>
        </authorList>
    </citation>
    <scope>NUCLEOTIDE SEQUENCE [LARGE SCALE GENOMIC DNA]</scope>
    <source>
        <strain evidence="2">ZL_2023a</strain>
    </source>
</reference>
<proteinExistence type="predicted"/>
<keyword evidence="1" id="KW-1133">Transmembrane helix</keyword>
<keyword evidence="1" id="KW-0812">Transmembrane</keyword>
<dbReference type="SUPFAM" id="SSF49265">
    <property type="entry name" value="Fibronectin type III"/>
    <property type="match status" value="1"/>
</dbReference>
<comment type="caution">
    <text evidence="2">The sequence shown here is derived from an EMBL/GenBank/DDBJ whole genome shotgun (WGS) entry which is preliminary data.</text>
</comment>
<feature type="non-terminal residue" evidence="2">
    <location>
        <position position="1"/>
    </location>
</feature>
<feature type="non-terminal residue" evidence="2">
    <location>
        <position position="513"/>
    </location>
</feature>
<dbReference type="AlphaFoldDB" id="A0AAW0XRC4"/>
<dbReference type="EMBL" id="JARKIK010000019">
    <property type="protein sequence ID" value="KAK8745490.1"/>
    <property type="molecule type" value="Genomic_DNA"/>
</dbReference>
<accession>A0AAW0XRC4</accession>
<dbReference type="InterPro" id="IPR036116">
    <property type="entry name" value="FN3_sf"/>
</dbReference>
<evidence type="ECO:0000313" key="2">
    <source>
        <dbReference type="EMBL" id="KAK8745490.1"/>
    </source>
</evidence>
<evidence type="ECO:0000256" key="1">
    <source>
        <dbReference type="SAM" id="Phobius"/>
    </source>
</evidence>
<evidence type="ECO:0000313" key="3">
    <source>
        <dbReference type="Proteomes" id="UP001445076"/>
    </source>
</evidence>
<feature type="transmembrane region" description="Helical" evidence="1">
    <location>
        <begin position="467"/>
        <end position="491"/>
    </location>
</feature>
<gene>
    <name evidence="2" type="ORF">OTU49_000216</name>
</gene>
<dbReference type="Proteomes" id="UP001445076">
    <property type="component" value="Unassembled WGS sequence"/>
</dbReference>
<evidence type="ECO:0008006" key="4">
    <source>
        <dbReference type="Google" id="ProtNLM"/>
    </source>
</evidence>
<sequence>VWWSGNRGHCQTVDITRVSSYYFELSWHRSNDWFGVTDYEVVIAPQDPSQINCNVTIMCNEPEACNFNSSKCGLLNACSSVNFAVTGGDYTVSDVLFTAPVEVENMKVNIERANLTVSWDNPAALEATCLQDTILQLEFGNNIYNHTMDANETQGFYWLSLCEVGEGEVRVWNRGGSGESEIVTKPVNYTEDDLVLIVDKLTLTPGCGEITATWSYNHVCWAATHFILKIASPLNYFSTKDTSVTSHVFKDLNLGEYYTVSVTPLDKDNFPVGYEIGKNVYTLEEGISNLVTEAQCPCAIYVSWEPSTCCTNQTLYTVTLQDYNFINTSDVSRNTSYKFEDLIEDEQYHVCVTVSGKDSKECVYVDTVMPGPDVGVQKGPGDTLIVTIGTSYWCYDCAYNVSWGPNLENFIITTDQQNSIDTYNTSAEELRVCASIISMDDGRFSCMVCRDNSSLPTTAPSHRSDNVIIIVCSVSAGVLVLGLVIGGIIWLQQKNKHPSGVTQASGPAPDNIH</sequence>
<name>A0AAW0XRC4_CHEQU</name>
<keyword evidence="3" id="KW-1185">Reference proteome</keyword>
<protein>
    <recommendedName>
        <fullName evidence="4">Fibronectin type-III domain-containing protein</fullName>
    </recommendedName>
</protein>
<organism evidence="2 3">
    <name type="scientific">Cherax quadricarinatus</name>
    <name type="common">Australian red claw crayfish</name>
    <dbReference type="NCBI Taxonomy" id="27406"/>
    <lineage>
        <taxon>Eukaryota</taxon>
        <taxon>Metazoa</taxon>
        <taxon>Ecdysozoa</taxon>
        <taxon>Arthropoda</taxon>
        <taxon>Crustacea</taxon>
        <taxon>Multicrustacea</taxon>
        <taxon>Malacostraca</taxon>
        <taxon>Eumalacostraca</taxon>
        <taxon>Eucarida</taxon>
        <taxon>Decapoda</taxon>
        <taxon>Pleocyemata</taxon>
        <taxon>Astacidea</taxon>
        <taxon>Parastacoidea</taxon>
        <taxon>Parastacidae</taxon>
        <taxon>Cherax</taxon>
    </lineage>
</organism>
<keyword evidence="1" id="KW-0472">Membrane</keyword>